<dbReference type="InterPro" id="IPR027417">
    <property type="entry name" value="P-loop_NTPase"/>
</dbReference>
<evidence type="ECO:0000256" key="2">
    <source>
        <dbReference type="ARBA" id="ARBA00022448"/>
    </source>
</evidence>
<dbReference type="Pfam" id="PF00005">
    <property type="entry name" value="ABC_tran"/>
    <property type="match status" value="1"/>
</dbReference>
<keyword evidence="5 7" id="KW-0067">ATP-binding</keyword>
<dbReference type="InterPro" id="IPR017871">
    <property type="entry name" value="ABC_transporter-like_CS"/>
</dbReference>
<proteinExistence type="inferred from homology"/>
<organism evidence="7 8">
    <name type="scientific">Eoetvoesiella caeni</name>
    <dbReference type="NCBI Taxonomy" id="645616"/>
    <lineage>
        <taxon>Bacteria</taxon>
        <taxon>Pseudomonadati</taxon>
        <taxon>Pseudomonadota</taxon>
        <taxon>Betaproteobacteria</taxon>
        <taxon>Burkholderiales</taxon>
        <taxon>Alcaligenaceae</taxon>
        <taxon>Eoetvoesiella</taxon>
    </lineage>
</organism>
<dbReference type="PANTHER" id="PTHR42788:SF13">
    <property type="entry name" value="ALIPHATIC SULFONATES IMPORT ATP-BINDING PROTEIN SSUB"/>
    <property type="match status" value="1"/>
</dbReference>
<dbReference type="GO" id="GO:0016887">
    <property type="term" value="F:ATP hydrolysis activity"/>
    <property type="evidence" value="ECO:0007669"/>
    <property type="project" value="InterPro"/>
</dbReference>
<keyword evidence="2" id="KW-0813">Transport</keyword>
<evidence type="ECO:0000313" key="8">
    <source>
        <dbReference type="Proteomes" id="UP000253628"/>
    </source>
</evidence>
<dbReference type="OrthoDB" id="9783039at2"/>
<dbReference type="GO" id="GO:0005524">
    <property type="term" value="F:ATP binding"/>
    <property type="evidence" value="ECO:0007669"/>
    <property type="project" value="UniProtKB-KW"/>
</dbReference>
<dbReference type="PROSITE" id="PS00211">
    <property type="entry name" value="ABC_TRANSPORTER_1"/>
    <property type="match status" value="1"/>
</dbReference>
<keyword evidence="3" id="KW-1003">Cell membrane</keyword>
<evidence type="ECO:0000256" key="3">
    <source>
        <dbReference type="ARBA" id="ARBA00022475"/>
    </source>
</evidence>
<dbReference type="EMBL" id="QNRQ01000006">
    <property type="protein sequence ID" value="RBP38818.1"/>
    <property type="molecule type" value="Genomic_DNA"/>
</dbReference>
<keyword evidence="3" id="KW-0472">Membrane</keyword>
<name>A0A366H976_9BURK</name>
<dbReference type="AlphaFoldDB" id="A0A366H976"/>
<dbReference type="PROSITE" id="PS50893">
    <property type="entry name" value="ABC_TRANSPORTER_2"/>
    <property type="match status" value="1"/>
</dbReference>
<evidence type="ECO:0000256" key="4">
    <source>
        <dbReference type="ARBA" id="ARBA00022741"/>
    </source>
</evidence>
<dbReference type="RefSeq" id="WP_113933616.1">
    <property type="nucleotide sequence ID" value="NZ_JACCEU010000007.1"/>
</dbReference>
<comment type="caution">
    <text evidence="7">The sequence shown here is derived from an EMBL/GenBank/DDBJ whole genome shotgun (WGS) entry which is preliminary data.</text>
</comment>
<evidence type="ECO:0000259" key="6">
    <source>
        <dbReference type="PROSITE" id="PS50893"/>
    </source>
</evidence>
<protein>
    <submittedName>
        <fullName evidence="7">NitT/TauT family transport system ATP-binding protein</fullName>
    </submittedName>
</protein>
<dbReference type="Gene3D" id="3.40.50.300">
    <property type="entry name" value="P-loop containing nucleotide triphosphate hydrolases"/>
    <property type="match status" value="1"/>
</dbReference>
<dbReference type="CDD" id="cd03293">
    <property type="entry name" value="ABC_NrtD_SsuB_transporters"/>
    <property type="match status" value="1"/>
</dbReference>
<evidence type="ECO:0000256" key="5">
    <source>
        <dbReference type="ARBA" id="ARBA00022840"/>
    </source>
</evidence>
<reference evidence="7 8" key="1">
    <citation type="submission" date="2018-06" db="EMBL/GenBank/DDBJ databases">
        <title>Genomic Encyclopedia of Type Strains, Phase IV (KMG-IV): sequencing the most valuable type-strain genomes for metagenomic binning, comparative biology and taxonomic classification.</title>
        <authorList>
            <person name="Goeker M."/>
        </authorList>
    </citation>
    <scope>NUCLEOTIDE SEQUENCE [LARGE SCALE GENOMIC DNA]</scope>
    <source>
        <strain evidence="7 8">DSM 25520</strain>
    </source>
</reference>
<accession>A0A366H976</accession>
<dbReference type="Proteomes" id="UP000253628">
    <property type="component" value="Unassembled WGS sequence"/>
</dbReference>
<feature type="domain" description="ABC transporter" evidence="6">
    <location>
        <begin position="3"/>
        <end position="230"/>
    </location>
</feature>
<dbReference type="InterPro" id="IPR003439">
    <property type="entry name" value="ABC_transporter-like_ATP-bd"/>
</dbReference>
<dbReference type="SMART" id="SM00382">
    <property type="entry name" value="AAA"/>
    <property type="match status" value="1"/>
</dbReference>
<evidence type="ECO:0000256" key="1">
    <source>
        <dbReference type="ARBA" id="ARBA00005417"/>
    </source>
</evidence>
<keyword evidence="4" id="KW-0547">Nucleotide-binding</keyword>
<dbReference type="SUPFAM" id="SSF52540">
    <property type="entry name" value="P-loop containing nucleoside triphosphate hydrolases"/>
    <property type="match status" value="1"/>
</dbReference>
<dbReference type="PANTHER" id="PTHR42788">
    <property type="entry name" value="TAURINE IMPORT ATP-BINDING PROTEIN-RELATED"/>
    <property type="match status" value="1"/>
</dbReference>
<keyword evidence="8" id="KW-1185">Reference proteome</keyword>
<sequence>MKLSFKNIEKDFSGLQVIKNFNREIQDGELVALVGPSGCGKSTLLHIAAGLEKPSSGDFLVDGVPTLDPNPERTLMFQENALYPWLTLGQNVALALEFQKANKQVALAQARDWLDKVNLKGFEDYYPHQVSGGMRQRAALARAFISQPKALLLDEPFGALDALTRMTLQDALRQLIREARPTVLLVTHDVDEALFLADRILVFSSRPATVLKEFQLSHHEKTHDLSEFANMRREILSLLGIHAEKEESASLEEVAA</sequence>
<comment type="similarity">
    <text evidence="1">Belongs to the ABC transporter superfamily.</text>
</comment>
<gene>
    <name evidence="7" type="ORF">DFR37_106110</name>
</gene>
<evidence type="ECO:0000313" key="7">
    <source>
        <dbReference type="EMBL" id="RBP38818.1"/>
    </source>
</evidence>
<dbReference type="InterPro" id="IPR050166">
    <property type="entry name" value="ABC_transporter_ATP-bind"/>
</dbReference>
<dbReference type="InterPro" id="IPR003593">
    <property type="entry name" value="AAA+_ATPase"/>
</dbReference>